<keyword evidence="4 7" id="KW-0694">RNA-binding</keyword>
<feature type="domain" description="Large ribosomal subunit protein uL5 N-terminal" evidence="9">
    <location>
        <begin position="6"/>
        <end position="59"/>
    </location>
</feature>
<comment type="subunit">
    <text evidence="7">Part of the 50S ribosomal subunit; contacts the 5S rRNA and probably tRNA. Forms a bridge to the 30S subunit in the 70S ribosome.</text>
</comment>
<keyword evidence="5 7" id="KW-0689">Ribosomal protein</keyword>
<evidence type="ECO:0000256" key="6">
    <source>
        <dbReference type="ARBA" id="ARBA00023274"/>
    </source>
</evidence>
<evidence type="ECO:0000256" key="1">
    <source>
        <dbReference type="ARBA" id="ARBA00008553"/>
    </source>
</evidence>
<sequence length="172" mass="19344">MSPEMNPMRIPSIDKVTVHIGTGESGERLTTAEKLLETIVKQKPVRAIAKKTLPTFSIKKREPIGCKVTLRGKDASEFLKIALKIIDNKLSAGQFDENGNFSFGIEEHTDFPGMRYDPSIGIYGMDINVALKRSGHRIRTRKIAKHKIPQNHRLNKEDAISFLKEKYGAEVI</sequence>
<evidence type="ECO:0000256" key="3">
    <source>
        <dbReference type="ARBA" id="ARBA00022730"/>
    </source>
</evidence>
<evidence type="ECO:0000256" key="4">
    <source>
        <dbReference type="ARBA" id="ARBA00022884"/>
    </source>
</evidence>
<dbReference type="PIRSF" id="PIRSF002161">
    <property type="entry name" value="Ribosomal_L5"/>
    <property type="match status" value="1"/>
</dbReference>
<evidence type="ECO:0000256" key="7">
    <source>
        <dbReference type="HAMAP-Rule" id="MF_01333"/>
    </source>
</evidence>
<reference evidence="11" key="1">
    <citation type="journal article" date="2015" name="ISME J.">
        <title>Aquifer environment selects for microbial species cohorts in sediment and groundwater.</title>
        <authorList>
            <person name="Hug L.A."/>
            <person name="Thomas B.C."/>
            <person name="Brown C.T."/>
            <person name="Frischkorn K.R."/>
            <person name="Williams K.H."/>
            <person name="Tringe S.G."/>
            <person name="Banfield J.F."/>
        </authorList>
    </citation>
    <scope>NUCLEOTIDE SEQUENCE</scope>
</reference>
<dbReference type="GO" id="GO:0000049">
    <property type="term" value="F:tRNA binding"/>
    <property type="evidence" value="ECO:0007669"/>
    <property type="project" value="UniProtKB-UniRule"/>
</dbReference>
<keyword evidence="3 7" id="KW-0699">rRNA-binding</keyword>
<dbReference type="AlphaFoldDB" id="A0A0H4T0Y6"/>
<name>A0A0H4T0Y6_9EURY</name>
<evidence type="ECO:0000256" key="8">
    <source>
        <dbReference type="RuleBase" id="RU003930"/>
    </source>
</evidence>
<comment type="function">
    <text evidence="7">This is 1 of the proteins that bind and probably mediate the attachment of the 5S RNA into the large ribosomal subunit, where it forms part of the central protuberance. In the 70S ribosome it contacts protein S13 of the 30S subunit (bridge B1b), connecting the 2 subunits; this bridge is implicated in subunit movement. May contact the P site tRNA; the 5S rRNA and some of its associated proteins might help stabilize positioning of ribosome-bound tRNAs.</text>
</comment>
<accession>A0A0H4T0Y6</accession>
<dbReference type="GO" id="GO:0005840">
    <property type="term" value="C:ribosome"/>
    <property type="evidence" value="ECO:0007669"/>
    <property type="project" value="UniProtKB-KW"/>
</dbReference>
<dbReference type="PANTHER" id="PTHR11994">
    <property type="entry name" value="60S RIBOSOMAL PROTEIN L11-RELATED"/>
    <property type="match status" value="1"/>
</dbReference>
<keyword evidence="6 7" id="KW-0687">Ribonucleoprotein</keyword>
<evidence type="ECO:0000313" key="11">
    <source>
        <dbReference type="EMBL" id="AKQ01208.1"/>
    </source>
</evidence>
<dbReference type="InterPro" id="IPR031309">
    <property type="entry name" value="Ribosomal_uL5_C"/>
</dbReference>
<dbReference type="SUPFAM" id="SSF55282">
    <property type="entry name" value="RL5-like"/>
    <property type="match status" value="1"/>
</dbReference>
<dbReference type="HAMAP" id="MF_01333_A">
    <property type="entry name" value="Ribosomal_uL5_A"/>
    <property type="match status" value="1"/>
</dbReference>
<gene>
    <name evidence="11" type="primary">rplE</name>
    <name evidence="7" type="synonym">rpl5</name>
</gene>
<dbReference type="InterPro" id="IPR022803">
    <property type="entry name" value="Ribosomal_uL5_dom_sf"/>
</dbReference>
<dbReference type="GO" id="GO:0019843">
    <property type="term" value="F:rRNA binding"/>
    <property type="evidence" value="ECO:0007669"/>
    <property type="project" value="UniProtKB-UniRule"/>
</dbReference>
<dbReference type="FunFam" id="3.30.1440.10:FF:000002">
    <property type="entry name" value="60S ribosomal protein L11"/>
    <property type="match status" value="1"/>
</dbReference>
<organism evidence="11">
    <name type="scientific">uncultured euryarchaeote Rifle_16ft_4_minimus_1523</name>
    <dbReference type="NCBI Taxonomy" id="1665189"/>
    <lineage>
        <taxon>Archaea</taxon>
        <taxon>Methanobacteriati</taxon>
        <taxon>Methanobacteriota</taxon>
        <taxon>environmental samples</taxon>
    </lineage>
</organism>
<dbReference type="Gene3D" id="3.30.1440.10">
    <property type="match status" value="1"/>
</dbReference>
<evidence type="ECO:0000256" key="5">
    <source>
        <dbReference type="ARBA" id="ARBA00022980"/>
    </source>
</evidence>
<evidence type="ECO:0000256" key="2">
    <source>
        <dbReference type="ARBA" id="ARBA00022555"/>
    </source>
</evidence>
<dbReference type="InterPro" id="IPR022804">
    <property type="entry name" value="Ribosomal_uL5_arc"/>
</dbReference>
<dbReference type="NCBIfam" id="NF003258">
    <property type="entry name" value="PRK04219.1"/>
    <property type="match status" value="1"/>
</dbReference>
<protein>
    <recommendedName>
        <fullName evidence="7">Large ribosomal subunit protein uL5</fullName>
    </recommendedName>
</protein>
<proteinExistence type="inferred from homology"/>
<dbReference type="Pfam" id="PF00673">
    <property type="entry name" value="Ribosomal_L5_C"/>
    <property type="match status" value="1"/>
</dbReference>
<dbReference type="GO" id="GO:0006412">
    <property type="term" value="P:translation"/>
    <property type="evidence" value="ECO:0007669"/>
    <property type="project" value="UniProtKB-UniRule"/>
</dbReference>
<feature type="domain" description="Large ribosomal subunit protein uL5 C-terminal" evidence="10">
    <location>
        <begin position="63"/>
        <end position="162"/>
    </location>
</feature>
<dbReference type="GO" id="GO:0003735">
    <property type="term" value="F:structural constituent of ribosome"/>
    <property type="evidence" value="ECO:0007669"/>
    <property type="project" value="InterPro"/>
</dbReference>
<dbReference type="Pfam" id="PF00281">
    <property type="entry name" value="Ribosomal_L5"/>
    <property type="match status" value="1"/>
</dbReference>
<dbReference type="InterPro" id="IPR031310">
    <property type="entry name" value="Ribosomal_uL5_N"/>
</dbReference>
<dbReference type="GO" id="GO:1990904">
    <property type="term" value="C:ribonucleoprotein complex"/>
    <property type="evidence" value="ECO:0007669"/>
    <property type="project" value="UniProtKB-KW"/>
</dbReference>
<dbReference type="EMBL" id="KT006955">
    <property type="protein sequence ID" value="AKQ01208.1"/>
    <property type="molecule type" value="Genomic_DNA"/>
</dbReference>
<keyword evidence="2 7" id="KW-0820">tRNA-binding</keyword>
<evidence type="ECO:0000259" key="10">
    <source>
        <dbReference type="Pfam" id="PF00673"/>
    </source>
</evidence>
<dbReference type="InterPro" id="IPR002132">
    <property type="entry name" value="Ribosomal_uL5"/>
</dbReference>
<evidence type="ECO:0000259" key="9">
    <source>
        <dbReference type="Pfam" id="PF00281"/>
    </source>
</evidence>
<comment type="similarity">
    <text evidence="1 7 8">Belongs to the universal ribosomal protein uL5 family.</text>
</comment>
<dbReference type="InterPro" id="IPR057266">
    <property type="entry name" value="Ribosomal_uL5_euk/arc-type"/>
</dbReference>